<evidence type="ECO:0000313" key="2">
    <source>
        <dbReference type="EMBL" id="RMJ12258.1"/>
    </source>
</evidence>
<dbReference type="Proteomes" id="UP000277212">
    <property type="component" value="Unassembled WGS sequence"/>
</dbReference>
<gene>
    <name evidence="2" type="ORF">CDV36_008117</name>
</gene>
<organism evidence="2 3">
    <name type="scientific">Fusarium kuroshium</name>
    <dbReference type="NCBI Taxonomy" id="2010991"/>
    <lineage>
        <taxon>Eukaryota</taxon>
        <taxon>Fungi</taxon>
        <taxon>Dikarya</taxon>
        <taxon>Ascomycota</taxon>
        <taxon>Pezizomycotina</taxon>
        <taxon>Sordariomycetes</taxon>
        <taxon>Hypocreomycetidae</taxon>
        <taxon>Hypocreales</taxon>
        <taxon>Nectriaceae</taxon>
        <taxon>Fusarium</taxon>
        <taxon>Fusarium solani species complex</taxon>
    </lineage>
</organism>
<name>A0A3M2S3Z3_9HYPO</name>
<dbReference type="AlphaFoldDB" id="A0A3M2S3Z3"/>
<protein>
    <recommendedName>
        <fullName evidence="4">Transcription factor domain-containing protein</fullName>
    </recommendedName>
</protein>
<keyword evidence="3" id="KW-1185">Reference proteome</keyword>
<evidence type="ECO:0000256" key="1">
    <source>
        <dbReference type="SAM" id="MobiDB-lite"/>
    </source>
</evidence>
<dbReference type="EMBL" id="NKUJ01000142">
    <property type="protein sequence ID" value="RMJ12258.1"/>
    <property type="molecule type" value="Genomic_DNA"/>
</dbReference>
<dbReference type="OrthoDB" id="5086080at2759"/>
<dbReference type="PANTHER" id="PTHR37012">
    <property type="entry name" value="B-ZIP TRANSCRIPTION FACTOR (EUROFUNG)-RELATED"/>
    <property type="match status" value="1"/>
</dbReference>
<sequence>MARERTKNRITHLEAVVAHLKKGDTDSRILSLMDHLSRVTEERDKLLSAMESLSFVIRSHIQDATGGTVRGVSSSTVENNPILPAQSHNTAGIASFPDTHAPSIPPTDAFMDLLDPQLLLDTELGLPASGTGLGNGDFSDDFLNDPYSSQEMAIMPTLLGTLPWEISSQEDVIVPPAPSECSCSTSGDTNLWRAANEALTRSCWDTRPEPAMADVNCEDIVIRAITEGWESVESRGAMMESWYRLRKVDDMFWHKCQPIERLAILTLISWIIEQPGGPSPKRQASLPGWLRARPSQTLPHSRAIDFFAWPGLRERFVFFQHQYCANLFWYMLLSNFKFLWPFDFRDTYMQNSETGQFHLSPHFKRSMGDLGSWMMGQGFFEQFPELYADIQIYAAS</sequence>
<accession>A0A3M2S3Z3</accession>
<feature type="region of interest" description="Disordered" evidence="1">
    <location>
        <begin position="67"/>
        <end position="100"/>
    </location>
</feature>
<reference evidence="2 3" key="1">
    <citation type="submission" date="2017-06" db="EMBL/GenBank/DDBJ databases">
        <title>Comparative genomic analysis of Ambrosia Fusariam Clade fungi.</title>
        <authorList>
            <person name="Stajich J.E."/>
            <person name="Carrillo J."/>
            <person name="Kijimoto T."/>
            <person name="Eskalen A."/>
            <person name="O'Donnell K."/>
            <person name="Kasson M."/>
        </authorList>
    </citation>
    <scope>NUCLEOTIDE SEQUENCE [LARGE SCALE GENOMIC DNA]</scope>
    <source>
        <strain evidence="2">UCR3666</strain>
    </source>
</reference>
<evidence type="ECO:0000313" key="3">
    <source>
        <dbReference type="Proteomes" id="UP000277212"/>
    </source>
</evidence>
<dbReference type="InterPro" id="IPR021833">
    <property type="entry name" value="DUF3425"/>
</dbReference>
<dbReference type="PANTHER" id="PTHR37012:SF7">
    <property type="entry name" value="B-ZIP TRANSCRIPTION FACTOR (EUROFUNG)-RELATED"/>
    <property type="match status" value="1"/>
</dbReference>
<proteinExistence type="predicted"/>
<evidence type="ECO:0008006" key="4">
    <source>
        <dbReference type="Google" id="ProtNLM"/>
    </source>
</evidence>
<dbReference type="Pfam" id="PF11905">
    <property type="entry name" value="DUF3425"/>
    <property type="match status" value="1"/>
</dbReference>
<comment type="caution">
    <text evidence="2">The sequence shown here is derived from an EMBL/GenBank/DDBJ whole genome shotgun (WGS) entry which is preliminary data.</text>
</comment>